<dbReference type="SUPFAM" id="SSF56784">
    <property type="entry name" value="HAD-like"/>
    <property type="match status" value="1"/>
</dbReference>
<dbReference type="EMBL" id="JAMQOQ010000001">
    <property type="protein sequence ID" value="MDS0292971.1"/>
    <property type="molecule type" value="Genomic_DNA"/>
</dbReference>
<dbReference type="NCBIfam" id="TIGR01428">
    <property type="entry name" value="HAD_type_II"/>
    <property type="match status" value="1"/>
</dbReference>
<comment type="caution">
    <text evidence="3">The sequence shown here is derived from an EMBL/GenBank/DDBJ whole genome shotgun (WGS) entry which is preliminary data.</text>
</comment>
<evidence type="ECO:0000256" key="1">
    <source>
        <dbReference type="ARBA" id="ARBA00008106"/>
    </source>
</evidence>
<dbReference type="SFLD" id="SFLDS00003">
    <property type="entry name" value="Haloacid_Dehalogenase"/>
    <property type="match status" value="1"/>
</dbReference>
<dbReference type="SFLD" id="SFLDG01129">
    <property type="entry name" value="C1.5:_HAD__Beta-PGM__Phosphata"/>
    <property type="match status" value="1"/>
</dbReference>
<dbReference type="InterPro" id="IPR023198">
    <property type="entry name" value="PGP-like_dom2"/>
</dbReference>
<dbReference type="InterPro" id="IPR023214">
    <property type="entry name" value="HAD_sf"/>
</dbReference>
<dbReference type="Pfam" id="PF00702">
    <property type="entry name" value="Hydrolase"/>
    <property type="match status" value="1"/>
</dbReference>
<dbReference type="Gene3D" id="3.40.50.1000">
    <property type="entry name" value="HAD superfamily/HAD-like"/>
    <property type="match status" value="1"/>
</dbReference>
<dbReference type="InterPro" id="IPR006439">
    <property type="entry name" value="HAD-SF_hydro_IA"/>
</dbReference>
<dbReference type="Proteomes" id="UP001254813">
    <property type="component" value="Unassembled WGS sequence"/>
</dbReference>
<reference evidence="3 4" key="1">
    <citation type="submission" date="2022-06" db="EMBL/GenBank/DDBJ databases">
        <title>Halogeometricum sp. a new haloarchaeum isolate from saline soil.</title>
        <authorList>
            <person name="Strakova D."/>
            <person name="Galisteo C."/>
            <person name="Sanchez-Porro C."/>
            <person name="Ventosa A."/>
        </authorList>
    </citation>
    <scope>NUCLEOTIDE SEQUENCE [LARGE SCALE GENOMIC DNA]</scope>
    <source>
        <strain evidence="4">S3BR25-2</strain>
    </source>
</reference>
<dbReference type="InterPro" id="IPR006328">
    <property type="entry name" value="2-HAD"/>
</dbReference>
<proteinExistence type="inferred from homology"/>
<sequence length="227" mass="25381">MSFDSDAVEAVAFDSYGTVVDVTAVEGPLSEYTDRAEDVSKLWRERSLQYAMVGNAIEEYDSFYAMNRHAFRYALDEVGVDLSEDEREDVLSTYHELPLFDDVREGMERLDDAGYDLYVVSNGSQDMLDSMVDHGDLGEFLADTVSADEVEQFKPDAALYRHAAERIGAPIEDIAFAAAGWWDVPGAIHAGMQGVWVDRQDTLWGPYETDPDLTVETFVELADEFGV</sequence>
<dbReference type="InterPro" id="IPR051540">
    <property type="entry name" value="S-2-haloacid_dehalogenase"/>
</dbReference>
<comment type="similarity">
    <text evidence="1">Belongs to the HAD-like hydrolase superfamily. S-2-haloalkanoic acid dehalogenase family.</text>
</comment>
<organism evidence="3 4">
    <name type="scientific">Halogeometricum luteum</name>
    <dbReference type="NCBI Taxonomy" id="2950537"/>
    <lineage>
        <taxon>Archaea</taxon>
        <taxon>Methanobacteriati</taxon>
        <taxon>Methanobacteriota</taxon>
        <taxon>Stenosarchaea group</taxon>
        <taxon>Halobacteria</taxon>
        <taxon>Halobacteriales</taxon>
        <taxon>Haloferacaceae</taxon>
        <taxon>Halogeometricum</taxon>
    </lineage>
</organism>
<dbReference type="PRINTS" id="PR00413">
    <property type="entry name" value="HADHALOGNASE"/>
</dbReference>
<evidence type="ECO:0000313" key="4">
    <source>
        <dbReference type="Proteomes" id="UP001254813"/>
    </source>
</evidence>
<protein>
    <submittedName>
        <fullName evidence="3">Haloacid dehalogenase type II</fullName>
    </submittedName>
</protein>
<evidence type="ECO:0000313" key="3">
    <source>
        <dbReference type="EMBL" id="MDS0292971.1"/>
    </source>
</evidence>
<keyword evidence="2" id="KW-0378">Hydrolase</keyword>
<dbReference type="NCBIfam" id="TIGR01493">
    <property type="entry name" value="HAD-SF-IA-v2"/>
    <property type="match status" value="1"/>
</dbReference>
<gene>
    <name evidence="3" type="ORF">NDI79_02155</name>
</gene>
<name>A0ABU2FXM8_9EURY</name>
<dbReference type="RefSeq" id="WP_310926807.1">
    <property type="nucleotide sequence ID" value="NZ_JAMQOQ010000001.1"/>
</dbReference>
<dbReference type="InterPro" id="IPR036412">
    <property type="entry name" value="HAD-like_sf"/>
</dbReference>
<dbReference type="PANTHER" id="PTHR43316:SF3">
    <property type="entry name" value="HALOACID DEHALOGENASE, TYPE II (AFU_ORTHOLOGUE AFUA_2G07750)-RELATED"/>
    <property type="match status" value="1"/>
</dbReference>
<dbReference type="PANTHER" id="PTHR43316">
    <property type="entry name" value="HYDROLASE, HALOACID DELAHOGENASE-RELATED"/>
    <property type="match status" value="1"/>
</dbReference>
<evidence type="ECO:0000256" key="2">
    <source>
        <dbReference type="ARBA" id="ARBA00022801"/>
    </source>
</evidence>
<accession>A0ABU2FXM8</accession>
<keyword evidence="4" id="KW-1185">Reference proteome</keyword>
<dbReference type="Gene3D" id="1.10.150.240">
    <property type="entry name" value="Putative phosphatase, domain 2"/>
    <property type="match status" value="1"/>
</dbReference>